<comment type="caution">
    <text evidence="1">The sequence shown here is derived from an EMBL/GenBank/DDBJ whole genome shotgun (WGS) entry which is preliminary data.</text>
</comment>
<dbReference type="RefSeq" id="WP_353565221.1">
    <property type="nucleotide sequence ID" value="NZ_BAABRI010000001.1"/>
</dbReference>
<evidence type="ECO:0000313" key="1">
    <source>
        <dbReference type="EMBL" id="GAA5481065.1"/>
    </source>
</evidence>
<dbReference type="Gene3D" id="3.20.20.150">
    <property type="entry name" value="Divalent-metal-dependent TIM barrel enzymes"/>
    <property type="match status" value="1"/>
</dbReference>
<name>A0ABP9UHC7_9BACT</name>
<dbReference type="SUPFAM" id="SSF51658">
    <property type="entry name" value="Xylose isomerase-like"/>
    <property type="match status" value="1"/>
</dbReference>
<evidence type="ECO:0000313" key="2">
    <source>
        <dbReference type="Proteomes" id="UP001476282"/>
    </source>
</evidence>
<evidence type="ECO:0008006" key="3">
    <source>
        <dbReference type="Google" id="ProtNLM"/>
    </source>
</evidence>
<protein>
    <recommendedName>
        <fullName evidence="3">Xylose isomerase-like TIM barrel domain-containing protein</fullName>
    </recommendedName>
</protein>
<dbReference type="Proteomes" id="UP001476282">
    <property type="component" value="Unassembled WGS sequence"/>
</dbReference>
<keyword evidence="2" id="KW-1185">Reference proteome</keyword>
<sequence>MTHDLVLKAPIELGFVPTHAKFVGSLVPESDGRLPRAADGRFKVVEAVEAVLACSPVAVAAVQVPVFPGTAEGEWDAVIADLRELGLVVHLVIMMGGVDPMDPADEDATVAQLRVPLEAAKRNGVAHVSATSVELWMQENARRKEGAEFEQAVAQLVKMHLRAYREAGLEGSCVEAWHVEFLRPGEFTTFTDVGRLWTFVKAANEALGKPFFRCLVDASHCGDSPLDIPAHEALIAEIAAGGGLGIMHASAKTTRGCLSTDDGWTAALLAAAARTGELRQVFVEMFHHEDPALEALRKLDPGHGIDTRDGRGYDQVVADGLGTVARMLNGYVSRGWLPPAGS</sequence>
<dbReference type="EMBL" id="BAABRI010000001">
    <property type="protein sequence ID" value="GAA5481065.1"/>
    <property type="molecule type" value="Genomic_DNA"/>
</dbReference>
<organism evidence="1 2">
    <name type="scientific">Haloferula sargassicola</name>
    <dbReference type="NCBI Taxonomy" id="490096"/>
    <lineage>
        <taxon>Bacteria</taxon>
        <taxon>Pseudomonadati</taxon>
        <taxon>Verrucomicrobiota</taxon>
        <taxon>Verrucomicrobiia</taxon>
        <taxon>Verrucomicrobiales</taxon>
        <taxon>Verrucomicrobiaceae</taxon>
        <taxon>Haloferula</taxon>
    </lineage>
</organism>
<dbReference type="InterPro" id="IPR036237">
    <property type="entry name" value="Xyl_isomerase-like_sf"/>
</dbReference>
<gene>
    <name evidence="1" type="ORF">Hsar01_00271</name>
</gene>
<accession>A0ABP9UHC7</accession>
<proteinExistence type="predicted"/>
<reference evidence="1 2" key="1">
    <citation type="submission" date="2024-02" db="EMBL/GenBank/DDBJ databases">
        <title>Haloferula sargassicola NBRC 104335.</title>
        <authorList>
            <person name="Ichikawa N."/>
            <person name="Katano-Makiyama Y."/>
            <person name="Hidaka K."/>
        </authorList>
    </citation>
    <scope>NUCLEOTIDE SEQUENCE [LARGE SCALE GENOMIC DNA]</scope>
    <source>
        <strain evidence="1 2">NBRC 104335</strain>
    </source>
</reference>